<sequence>MLTLVNSKGRMMVLNMLPFWTWCSKNPKKEVFEPVSKDMLTYDCKALDSLEWCTGKGQGWQVPKLEKLQNRISLQNLRWMLLNWYFGSANKVLDRGERIELLVDKTENLQFQVCAVYFCYGCGQFPEAGKATAAKDVAPEPPLEADGGRNRPCPNHNTVAYSL</sequence>
<protein>
    <submittedName>
        <fullName evidence="1">Uncharacterized protein</fullName>
    </submittedName>
</protein>
<name>A0A438HRI1_VITVI</name>
<proteinExistence type="predicted"/>
<dbReference type="AlphaFoldDB" id="A0A438HRI1"/>
<accession>A0A438HRI1</accession>
<dbReference type="Proteomes" id="UP000288805">
    <property type="component" value="Unassembled WGS sequence"/>
</dbReference>
<comment type="caution">
    <text evidence="1">The sequence shown here is derived from an EMBL/GenBank/DDBJ whole genome shotgun (WGS) entry which is preliminary data.</text>
</comment>
<dbReference type="SUPFAM" id="SSF58038">
    <property type="entry name" value="SNARE fusion complex"/>
    <property type="match status" value="1"/>
</dbReference>
<evidence type="ECO:0000313" key="1">
    <source>
        <dbReference type="EMBL" id="RVW87066.1"/>
    </source>
</evidence>
<reference evidence="1 2" key="1">
    <citation type="journal article" date="2018" name="PLoS Genet.">
        <title>Population sequencing reveals clonal diversity and ancestral inbreeding in the grapevine cultivar Chardonnay.</title>
        <authorList>
            <person name="Roach M.J."/>
            <person name="Johnson D.L."/>
            <person name="Bohlmann J."/>
            <person name="van Vuuren H.J."/>
            <person name="Jones S.J."/>
            <person name="Pretorius I.S."/>
            <person name="Schmidt S.A."/>
            <person name="Borneman A.R."/>
        </authorList>
    </citation>
    <scope>NUCLEOTIDE SEQUENCE [LARGE SCALE GENOMIC DNA]</scope>
    <source>
        <strain evidence="2">cv. Chardonnay</strain>
        <tissue evidence="1">Leaf</tissue>
    </source>
</reference>
<organism evidence="1 2">
    <name type="scientific">Vitis vinifera</name>
    <name type="common">Grape</name>
    <dbReference type="NCBI Taxonomy" id="29760"/>
    <lineage>
        <taxon>Eukaryota</taxon>
        <taxon>Viridiplantae</taxon>
        <taxon>Streptophyta</taxon>
        <taxon>Embryophyta</taxon>
        <taxon>Tracheophyta</taxon>
        <taxon>Spermatophyta</taxon>
        <taxon>Magnoliopsida</taxon>
        <taxon>eudicotyledons</taxon>
        <taxon>Gunneridae</taxon>
        <taxon>Pentapetalae</taxon>
        <taxon>rosids</taxon>
        <taxon>Vitales</taxon>
        <taxon>Vitaceae</taxon>
        <taxon>Viteae</taxon>
        <taxon>Vitis</taxon>
    </lineage>
</organism>
<gene>
    <name evidence="1" type="ORF">CK203_048378</name>
</gene>
<dbReference type="Gene3D" id="1.20.5.110">
    <property type="match status" value="1"/>
</dbReference>
<dbReference type="EMBL" id="QGNW01000187">
    <property type="protein sequence ID" value="RVW87066.1"/>
    <property type="molecule type" value="Genomic_DNA"/>
</dbReference>
<evidence type="ECO:0000313" key="2">
    <source>
        <dbReference type="Proteomes" id="UP000288805"/>
    </source>
</evidence>
<dbReference type="CDD" id="cd15843">
    <property type="entry name" value="R-SNARE"/>
    <property type="match status" value="1"/>
</dbReference>